<dbReference type="GO" id="GO:0042597">
    <property type="term" value="C:periplasmic space"/>
    <property type="evidence" value="ECO:0007669"/>
    <property type="project" value="UniProtKB-SubCell"/>
</dbReference>
<keyword evidence="2 4" id="KW-0732">Signal</keyword>
<feature type="domain" description="SAF" evidence="5">
    <location>
        <begin position="137"/>
        <end position="199"/>
    </location>
</feature>
<dbReference type="InterPro" id="IPR013974">
    <property type="entry name" value="SAF"/>
</dbReference>
<dbReference type="NCBIfam" id="TIGR03170">
    <property type="entry name" value="flgA_cterm"/>
    <property type="match status" value="1"/>
</dbReference>
<dbReference type="KEGG" id="nkf:Nkreftii_002638"/>
<dbReference type="InterPro" id="IPR017585">
    <property type="entry name" value="SAF_FlgA"/>
</dbReference>
<keyword evidence="6" id="KW-0969">Cilium</keyword>
<reference evidence="6 7" key="1">
    <citation type="journal article" date="2020" name="ISME J.">
        <title>Enrichment and physiological characterization of a novel comammox Nitrospira indicates ammonium inhibition of complete nitrification.</title>
        <authorList>
            <person name="Sakoula D."/>
            <person name="Koch H."/>
            <person name="Frank J."/>
            <person name="Jetten M.S.M."/>
            <person name="van Kessel M.A.H.J."/>
            <person name="Lucker S."/>
        </authorList>
    </citation>
    <scope>NUCLEOTIDE SEQUENCE [LARGE SCALE GENOMIC DNA]</scope>
    <source>
        <strain evidence="6">Comreactor17</strain>
    </source>
</reference>
<feature type="chain" id="PRO_5032732018" evidence="4">
    <location>
        <begin position="22"/>
        <end position="262"/>
    </location>
</feature>
<organism evidence="6 7">
    <name type="scientific">Candidatus Nitrospira kreftii</name>
    <dbReference type="NCBI Taxonomy" id="2652173"/>
    <lineage>
        <taxon>Bacteria</taxon>
        <taxon>Pseudomonadati</taxon>
        <taxon>Nitrospirota</taxon>
        <taxon>Nitrospiria</taxon>
        <taxon>Nitrospirales</taxon>
        <taxon>Nitrospiraceae</taxon>
        <taxon>Nitrospira</taxon>
    </lineage>
</organism>
<evidence type="ECO:0000256" key="2">
    <source>
        <dbReference type="ARBA" id="ARBA00022729"/>
    </source>
</evidence>
<dbReference type="InterPro" id="IPR039246">
    <property type="entry name" value="Flagellar_FlgA"/>
</dbReference>
<keyword evidence="3" id="KW-0574">Periplasm</keyword>
<comment type="subcellular location">
    <subcellularLocation>
        <location evidence="1">Periplasm</location>
    </subcellularLocation>
</comment>
<dbReference type="Gene3D" id="3.90.1210.10">
    <property type="entry name" value="Antifreeze-like/N-acetylneuraminic acid synthase C-terminal domain"/>
    <property type="match status" value="1"/>
</dbReference>
<dbReference type="Gene3D" id="2.30.30.760">
    <property type="match status" value="1"/>
</dbReference>
<keyword evidence="6" id="KW-0282">Flagellum</keyword>
<evidence type="ECO:0000256" key="4">
    <source>
        <dbReference type="SAM" id="SignalP"/>
    </source>
</evidence>
<dbReference type="CDD" id="cd11614">
    <property type="entry name" value="SAF_CpaB_FlgA_like"/>
    <property type="match status" value="1"/>
</dbReference>
<feature type="signal peptide" evidence="4">
    <location>
        <begin position="1"/>
        <end position="21"/>
    </location>
</feature>
<dbReference type="AlphaFoldDB" id="A0A7S8FF26"/>
<dbReference type="Proteomes" id="UP000593737">
    <property type="component" value="Chromosome"/>
</dbReference>
<evidence type="ECO:0000256" key="3">
    <source>
        <dbReference type="ARBA" id="ARBA00022764"/>
    </source>
</evidence>
<evidence type="ECO:0000313" key="6">
    <source>
        <dbReference type="EMBL" id="QPD04864.1"/>
    </source>
</evidence>
<sequence>MPRITIILMIGTFLAVTTAIGGTSAEAHSTSVKMKPLMQGTATDDMERRISSEVTSDLLTKAIQKYLKGVWGQKIKTAQVTILEPADPVTIAGGSVDLQVLPSSAEDSPGRRMFRVTATSGKSRKTIQVVADVTAMIDAVVPNRFLKADELIDVGDIKTVQMRVHQVNHLFMTDERDVIGMSAARPLPPDVPLRQAFVRVPLVVKKGDRVLIEAQRGGLSIRTYGITKSSGQVGQTITVSNLDSGRELTAKVVGPSLVKVEF</sequence>
<proteinExistence type="predicted"/>
<evidence type="ECO:0000313" key="7">
    <source>
        <dbReference type="Proteomes" id="UP000593737"/>
    </source>
</evidence>
<evidence type="ECO:0000259" key="5">
    <source>
        <dbReference type="SMART" id="SM00858"/>
    </source>
</evidence>
<gene>
    <name evidence="6" type="ORF">Nkreftii_002638</name>
</gene>
<evidence type="ECO:0000256" key="1">
    <source>
        <dbReference type="ARBA" id="ARBA00004418"/>
    </source>
</evidence>
<dbReference type="EMBL" id="CP047423">
    <property type="protein sequence ID" value="QPD04864.1"/>
    <property type="molecule type" value="Genomic_DNA"/>
</dbReference>
<dbReference type="SMART" id="SM00858">
    <property type="entry name" value="SAF"/>
    <property type="match status" value="1"/>
</dbReference>
<dbReference type="GO" id="GO:0044780">
    <property type="term" value="P:bacterial-type flagellum assembly"/>
    <property type="evidence" value="ECO:0007669"/>
    <property type="project" value="InterPro"/>
</dbReference>
<protein>
    <submittedName>
        <fullName evidence="6">Putative Flagella basal body P-ring formation protein FlgA</fullName>
    </submittedName>
</protein>
<dbReference type="Pfam" id="PF13144">
    <property type="entry name" value="ChapFlgA"/>
    <property type="match status" value="1"/>
</dbReference>
<accession>A0A7S8FF26</accession>
<name>A0A7S8FF26_9BACT</name>
<keyword evidence="6" id="KW-0966">Cell projection</keyword>
<dbReference type="PANTHER" id="PTHR36307">
    <property type="entry name" value="FLAGELLA BASAL BODY P-RING FORMATION PROTEIN FLGA"/>
    <property type="match status" value="1"/>
</dbReference>
<dbReference type="PANTHER" id="PTHR36307:SF1">
    <property type="entry name" value="FLAGELLA BASAL BODY P-RING FORMATION PROTEIN FLGA"/>
    <property type="match status" value="1"/>
</dbReference>